<evidence type="ECO:0000256" key="7">
    <source>
        <dbReference type="ARBA" id="ARBA00022737"/>
    </source>
</evidence>
<dbReference type="PANTHER" id="PTHR11129">
    <property type="entry name" value="PROTEIN FARNESYLTRANSFERASE ALPHA SUBUNIT/RAB GERANYLGERANYL TRANSFERASE ALPHA SUBUNIT"/>
    <property type="match status" value="1"/>
</dbReference>
<evidence type="ECO:0000256" key="9">
    <source>
        <dbReference type="ARBA" id="ARBA00040965"/>
    </source>
</evidence>
<evidence type="ECO:0000256" key="14">
    <source>
        <dbReference type="SAM" id="MobiDB-lite"/>
    </source>
</evidence>
<evidence type="ECO:0000256" key="8">
    <source>
        <dbReference type="ARBA" id="ARBA00022842"/>
    </source>
</evidence>
<comment type="caution">
    <text evidence="15">The sequence shown here is derived from an EMBL/GenBank/DDBJ whole genome shotgun (WGS) entry which is preliminary data.</text>
</comment>
<dbReference type="EC" id="2.5.1.59" evidence="3"/>
<evidence type="ECO:0000256" key="2">
    <source>
        <dbReference type="ARBA" id="ARBA00006734"/>
    </source>
</evidence>
<dbReference type="Proteomes" id="UP000324800">
    <property type="component" value="Unassembled WGS sequence"/>
</dbReference>
<keyword evidence="6" id="KW-0808">Transferase</keyword>
<dbReference type="GO" id="GO:0005965">
    <property type="term" value="C:protein farnesyltransferase complex"/>
    <property type="evidence" value="ECO:0007669"/>
    <property type="project" value="TreeGrafter"/>
</dbReference>
<dbReference type="GO" id="GO:0004662">
    <property type="term" value="F:CAAX-protein geranylgeranyltransferase activity"/>
    <property type="evidence" value="ECO:0007669"/>
    <property type="project" value="UniProtKB-EC"/>
</dbReference>
<dbReference type="GO" id="GO:0005953">
    <property type="term" value="C:CAAX-protein geranylgeranyltransferase complex"/>
    <property type="evidence" value="ECO:0007669"/>
    <property type="project" value="TreeGrafter"/>
</dbReference>
<dbReference type="AlphaFoldDB" id="A0A5J4UN73"/>
<evidence type="ECO:0000256" key="12">
    <source>
        <dbReference type="ARBA" id="ARBA00043086"/>
    </source>
</evidence>
<reference evidence="15 16" key="1">
    <citation type="submission" date="2019-03" db="EMBL/GenBank/DDBJ databases">
        <title>Single cell metagenomics reveals metabolic interactions within the superorganism composed of flagellate Streblomastix strix and complex community of Bacteroidetes bacteria on its surface.</title>
        <authorList>
            <person name="Treitli S.C."/>
            <person name="Kolisko M."/>
            <person name="Husnik F."/>
            <person name="Keeling P."/>
            <person name="Hampl V."/>
        </authorList>
    </citation>
    <scope>NUCLEOTIDE SEQUENCE [LARGE SCALE GENOMIC DNA]</scope>
    <source>
        <strain evidence="15">ST1C</strain>
    </source>
</reference>
<evidence type="ECO:0000256" key="3">
    <source>
        <dbReference type="ARBA" id="ARBA00012700"/>
    </source>
</evidence>
<proteinExistence type="inferred from homology"/>
<dbReference type="Pfam" id="PF01239">
    <property type="entry name" value="PPTA"/>
    <property type="match status" value="4"/>
</dbReference>
<dbReference type="PROSITE" id="PS51147">
    <property type="entry name" value="PFTA"/>
    <property type="match status" value="3"/>
</dbReference>
<accession>A0A5J4UN73</accession>
<dbReference type="InterPro" id="IPR002088">
    <property type="entry name" value="Prenyl_trans_a"/>
</dbReference>
<keyword evidence="7" id="KW-0677">Repeat</keyword>
<evidence type="ECO:0000256" key="1">
    <source>
        <dbReference type="ARBA" id="ARBA00001946"/>
    </source>
</evidence>
<organism evidence="15 16">
    <name type="scientific">Streblomastix strix</name>
    <dbReference type="NCBI Taxonomy" id="222440"/>
    <lineage>
        <taxon>Eukaryota</taxon>
        <taxon>Metamonada</taxon>
        <taxon>Preaxostyla</taxon>
        <taxon>Oxymonadida</taxon>
        <taxon>Streblomastigidae</taxon>
        <taxon>Streblomastix</taxon>
    </lineage>
</organism>
<evidence type="ECO:0000256" key="5">
    <source>
        <dbReference type="ARBA" id="ARBA00022602"/>
    </source>
</evidence>
<dbReference type="OrthoDB" id="272289at2759"/>
<dbReference type="GO" id="GO:0004660">
    <property type="term" value="F:protein farnesyltransferase activity"/>
    <property type="evidence" value="ECO:0007669"/>
    <property type="project" value="UniProtKB-EC"/>
</dbReference>
<evidence type="ECO:0000256" key="4">
    <source>
        <dbReference type="ARBA" id="ARBA00012702"/>
    </source>
</evidence>
<evidence type="ECO:0000313" key="16">
    <source>
        <dbReference type="Proteomes" id="UP000324800"/>
    </source>
</evidence>
<evidence type="ECO:0000256" key="13">
    <source>
        <dbReference type="ARBA" id="ARBA00043219"/>
    </source>
</evidence>
<name>A0A5J4UN73_9EUKA</name>
<feature type="compositionally biased region" description="Basic and acidic residues" evidence="14">
    <location>
        <begin position="195"/>
        <end position="206"/>
    </location>
</feature>
<keyword evidence="8" id="KW-0460">Magnesium</keyword>
<dbReference type="PANTHER" id="PTHR11129:SF1">
    <property type="entry name" value="PROTEIN FARNESYLTRANSFERASE_GERANYLGERANYLTRANSFERASE TYPE-1 SUBUNIT ALPHA"/>
    <property type="match status" value="1"/>
</dbReference>
<keyword evidence="5" id="KW-0637">Prenyltransferase</keyword>
<protein>
    <recommendedName>
        <fullName evidence="9">Protein farnesyltransferase/geranylgeranyltransferase type-1 subunit alpha</fullName>
        <ecNumber evidence="4">2.5.1.58</ecNumber>
        <ecNumber evidence="3">2.5.1.59</ecNumber>
    </recommendedName>
    <alternativeName>
        <fullName evidence="12">CAAX farnesyltransferase subunit alpha</fullName>
    </alternativeName>
    <alternativeName>
        <fullName evidence="11">FTase-alpha</fullName>
    </alternativeName>
    <alternativeName>
        <fullName evidence="10">Ras proteins prenyltransferase subunit alpha</fullName>
    </alternativeName>
    <alternativeName>
        <fullName evidence="13">Type I protein geranyl-geranyltransferase subunit alpha</fullName>
    </alternativeName>
</protein>
<dbReference type="EC" id="2.5.1.58" evidence="4"/>
<feature type="region of interest" description="Disordered" evidence="14">
    <location>
        <begin position="195"/>
        <end position="218"/>
    </location>
</feature>
<gene>
    <name evidence="15" type="ORF">EZS28_032940</name>
</gene>
<dbReference type="SUPFAM" id="SSF48439">
    <property type="entry name" value="Protein prenylyltransferase"/>
    <property type="match status" value="1"/>
</dbReference>
<sequence>MQSEVKEDNRGGFDWSDVVPIPQDDGPNPVAAIDYSNEYRSAMDLFRAIAKNGEHSERSLWLTSELIRICPANYGVWAYRRDILEELSSHIASDFSIMDGLDSDDLKNYQLWFHRQWLVQKTGITNNELEFTKNAIEGDNKHYHAWSYRQWFLNWFGGWEGELNFTLVLLIKDPMNNSAWNQRWQAIAHINHDKSKDEHVEQQKQEEEGEEEIQQHSDQIRAKGRTGLLLDIDIVKAELALSCAVIDLEAAKSVEDINKIIEGFTYQQQLIQSPLIKSTTNSSTTEDMSQPGFSSILVSHKNEAAWNYLRGFFTLCGAGYKYADFPFIARFAEEVALRDVRCADAVGILIDACEELGTENSVEEAKEV</sequence>
<dbReference type="Gene3D" id="1.25.40.120">
    <property type="entry name" value="Protein prenylyltransferase"/>
    <property type="match status" value="1"/>
</dbReference>
<evidence type="ECO:0000256" key="11">
    <source>
        <dbReference type="ARBA" id="ARBA00042436"/>
    </source>
</evidence>
<evidence type="ECO:0000256" key="10">
    <source>
        <dbReference type="ARBA" id="ARBA00041392"/>
    </source>
</evidence>
<dbReference type="EMBL" id="SNRW01014378">
    <property type="protein sequence ID" value="KAA6371532.1"/>
    <property type="molecule type" value="Genomic_DNA"/>
</dbReference>
<comment type="cofactor">
    <cofactor evidence="1">
        <name>Mg(2+)</name>
        <dbReference type="ChEBI" id="CHEBI:18420"/>
    </cofactor>
</comment>
<evidence type="ECO:0000256" key="6">
    <source>
        <dbReference type="ARBA" id="ARBA00022679"/>
    </source>
</evidence>
<comment type="similarity">
    <text evidence="2">Belongs to the protein prenyltransferase subunit alpha family.</text>
</comment>
<evidence type="ECO:0000313" key="15">
    <source>
        <dbReference type="EMBL" id="KAA6371532.1"/>
    </source>
</evidence>